<keyword evidence="1" id="KW-1133">Transmembrane helix</keyword>
<protein>
    <submittedName>
        <fullName evidence="2">Prepilin-type N-terminal cleavage/methylation domain-containing protein</fullName>
    </submittedName>
</protein>
<evidence type="ECO:0000313" key="2">
    <source>
        <dbReference type="EMBL" id="NMB70344.1"/>
    </source>
</evidence>
<dbReference type="Gene3D" id="3.30.700.10">
    <property type="entry name" value="Glycoprotein, Type 4 Pilin"/>
    <property type="match status" value="1"/>
</dbReference>
<dbReference type="NCBIfam" id="TIGR02532">
    <property type="entry name" value="IV_pilin_GFxxxE"/>
    <property type="match status" value="1"/>
</dbReference>
<organism evidence="2 3">
    <name type="scientific">candidate division WWE3 bacterium</name>
    <dbReference type="NCBI Taxonomy" id="2053526"/>
    <lineage>
        <taxon>Bacteria</taxon>
        <taxon>Katanobacteria</taxon>
    </lineage>
</organism>
<dbReference type="SUPFAM" id="SSF54523">
    <property type="entry name" value="Pili subunits"/>
    <property type="match status" value="1"/>
</dbReference>
<dbReference type="InterPro" id="IPR045584">
    <property type="entry name" value="Pilin-like"/>
</dbReference>
<name>A0A7X9HI78_UNCKA</name>
<dbReference type="InterPro" id="IPR012902">
    <property type="entry name" value="N_methyl_site"/>
</dbReference>
<keyword evidence="1" id="KW-0812">Transmembrane</keyword>
<dbReference type="Pfam" id="PF07963">
    <property type="entry name" value="N_methyl"/>
    <property type="match status" value="1"/>
</dbReference>
<comment type="caution">
    <text evidence="2">The sequence shown here is derived from an EMBL/GenBank/DDBJ whole genome shotgun (WGS) entry which is preliminary data.</text>
</comment>
<sequence>MPLKSAQNYGFTLVELLLVITIMLIMAGAMIPSFNGYLKNQSLKQAQERLKSDLRSVQNKALTGALYDRTVLVGAVQQPVTHWGVRFNNNSRRYDFFIARATNAAQFATECANYALADRFQNFEELPEEMIFKSPTGCLYFSFLNGGISTSVTTSPVYFGYSASNAAGNCRSMQFNPSGLVFNTNVGTCP</sequence>
<dbReference type="AlphaFoldDB" id="A0A7X9HI78"/>
<keyword evidence="1" id="KW-0472">Membrane</keyword>
<dbReference type="Proteomes" id="UP000526033">
    <property type="component" value="Unassembled WGS sequence"/>
</dbReference>
<dbReference type="EMBL" id="JAAZNL010000050">
    <property type="protein sequence ID" value="NMB70344.1"/>
    <property type="molecule type" value="Genomic_DNA"/>
</dbReference>
<accession>A0A7X9HI78</accession>
<gene>
    <name evidence="2" type="ORF">GYA27_04050</name>
</gene>
<reference evidence="2 3" key="1">
    <citation type="journal article" date="2020" name="Biotechnol. Biofuels">
        <title>New insights from the biogas microbiome by comprehensive genome-resolved metagenomics of nearly 1600 species originating from multiple anaerobic digesters.</title>
        <authorList>
            <person name="Campanaro S."/>
            <person name="Treu L."/>
            <person name="Rodriguez-R L.M."/>
            <person name="Kovalovszki A."/>
            <person name="Ziels R.M."/>
            <person name="Maus I."/>
            <person name="Zhu X."/>
            <person name="Kougias P.G."/>
            <person name="Basile A."/>
            <person name="Luo G."/>
            <person name="Schluter A."/>
            <person name="Konstantinidis K.T."/>
            <person name="Angelidaki I."/>
        </authorList>
    </citation>
    <scope>NUCLEOTIDE SEQUENCE [LARGE SCALE GENOMIC DNA]</scope>
    <source>
        <strain evidence="2">AS27yjCOA_165</strain>
    </source>
</reference>
<evidence type="ECO:0000256" key="1">
    <source>
        <dbReference type="SAM" id="Phobius"/>
    </source>
</evidence>
<feature type="transmembrane region" description="Helical" evidence="1">
    <location>
        <begin position="12"/>
        <end position="34"/>
    </location>
</feature>
<evidence type="ECO:0000313" key="3">
    <source>
        <dbReference type="Proteomes" id="UP000526033"/>
    </source>
</evidence>
<proteinExistence type="predicted"/>